<dbReference type="OrthoDB" id="2121326at2759"/>
<feature type="compositionally biased region" description="Basic and acidic residues" evidence="2">
    <location>
        <begin position="333"/>
        <end position="357"/>
    </location>
</feature>
<dbReference type="InterPro" id="IPR017937">
    <property type="entry name" value="Thioredoxin_CS"/>
</dbReference>
<dbReference type="Pfam" id="PF00085">
    <property type="entry name" value="Thioredoxin"/>
    <property type="match status" value="1"/>
</dbReference>
<feature type="region of interest" description="Disordered" evidence="2">
    <location>
        <begin position="198"/>
        <end position="223"/>
    </location>
</feature>
<feature type="compositionally biased region" description="Polar residues" evidence="2">
    <location>
        <begin position="358"/>
        <end position="374"/>
    </location>
</feature>
<proteinExistence type="predicted"/>
<sequence>MGLIREIKDDANFQEELTASATKLVVVDFTATWCGPCQRIAPFYEQLSQKYPHATFLKVDVDKCQDTAAIQNVSVMPTFYFFRNKVKIDSMQGADRNKLEEKIKQYYDATAGGEEDVGVAGHSQKRQREANRKIISSTTYDDHPGRTCGRKDSVRFPTRDNMNNDNSRINKQNVNNSLQSPQKDAFKKSEMYMKHETFSERNQTQRSPVQSIPMVSTSPPRPKITTVSEIPASSLKSNISRVPNVEETRSQNSPTEAYTRCGKVKLPSTLPPGNKTIIVKTCSRTKLKEHNELTVNYSISEQIKKQPFQNADKEKLWQIEDKGLNSAGSMMKEGSKSKSIDTGKLQLKDERDKEENTSKFSISSKVSTASKQTMSPKLSLSSIKSKSLTKEEQHSSFMKSPVAEKTPDKEPSSHSQSIRSIMEI</sequence>
<reference evidence="4" key="1">
    <citation type="submission" date="2022-01" db="UniProtKB">
        <authorList>
            <consortium name="EnsemblMetazoa"/>
        </authorList>
    </citation>
    <scope>IDENTIFICATION</scope>
</reference>
<dbReference type="PROSITE" id="PS51352">
    <property type="entry name" value="THIOREDOXIN_2"/>
    <property type="match status" value="1"/>
</dbReference>
<dbReference type="Proteomes" id="UP000494040">
    <property type="component" value="Unassembled WGS sequence"/>
</dbReference>
<feature type="region of interest" description="Disordered" evidence="2">
    <location>
        <begin position="326"/>
        <end position="424"/>
    </location>
</feature>
<feature type="compositionally biased region" description="Polar residues" evidence="2">
    <location>
        <begin position="413"/>
        <end position="424"/>
    </location>
</feature>
<feature type="compositionally biased region" description="Polar residues" evidence="2">
    <location>
        <begin position="200"/>
        <end position="218"/>
    </location>
</feature>
<feature type="domain" description="Thioredoxin" evidence="3">
    <location>
        <begin position="1"/>
        <end position="108"/>
    </location>
</feature>
<dbReference type="EnsemblMetazoa" id="XM_024230569.1">
    <property type="protein sequence ID" value="XP_024086337.1"/>
    <property type="gene ID" value="LOC106664560"/>
</dbReference>
<evidence type="ECO:0000256" key="1">
    <source>
        <dbReference type="ARBA" id="ARBA00023157"/>
    </source>
</evidence>
<dbReference type="PANTHER" id="PTHR46115">
    <property type="entry name" value="THIOREDOXIN-LIKE PROTEIN 1"/>
    <property type="match status" value="1"/>
</dbReference>
<keyword evidence="1" id="KW-1015">Disulfide bond</keyword>
<name>A0A8I6SVH5_CIMLE</name>
<dbReference type="SUPFAM" id="SSF52833">
    <property type="entry name" value="Thioredoxin-like"/>
    <property type="match status" value="1"/>
</dbReference>
<dbReference type="PROSITE" id="PS00194">
    <property type="entry name" value="THIOREDOXIN_1"/>
    <property type="match status" value="1"/>
</dbReference>
<feature type="compositionally biased region" description="Polar residues" evidence="2">
    <location>
        <begin position="160"/>
        <end position="174"/>
    </location>
</feature>
<accession>A0A8I6SVH5</accession>
<dbReference type="AlphaFoldDB" id="A0A8I6SVH5"/>
<feature type="compositionally biased region" description="Low complexity" evidence="2">
    <location>
        <begin position="375"/>
        <end position="386"/>
    </location>
</feature>
<feature type="compositionally biased region" description="Basic and acidic residues" evidence="2">
    <location>
        <begin position="140"/>
        <end position="158"/>
    </location>
</feature>
<feature type="region of interest" description="Disordered" evidence="2">
    <location>
        <begin position="138"/>
        <end position="174"/>
    </location>
</feature>
<dbReference type="RefSeq" id="XP_024086337.1">
    <property type="nucleotide sequence ID" value="XM_024230569.1"/>
</dbReference>
<dbReference type="InterPro" id="IPR013766">
    <property type="entry name" value="Thioredoxin_domain"/>
</dbReference>
<evidence type="ECO:0000313" key="4">
    <source>
        <dbReference type="EnsemblMetazoa" id="XP_024086337.1"/>
    </source>
</evidence>
<evidence type="ECO:0000256" key="2">
    <source>
        <dbReference type="SAM" id="MobiDB-lite"/>
    </source>
</evidence>
<dbReference type="CDD" id="cd02947">
    <property type="entry name" value="TRX_family"/>
    <property type="match status" value="1"/>
</dbReference>
<evidence type="ECO:0000313" key="5">
    <source>
        <dbReference type="Proteomes" id="UP000494040"/>
    </source>
</evidence>
<evidence type="ECO:0000259" key="3">
    <source>
        <dbReference type="PROSITE" id="PS51352"/>
    </source>
</evidence>
<dbReference type="Gene3D" id="3.40.30.10">
    <property type="entry name" value="Glutaredoxin"/>
    <property type="match status" value="1"/>
</dbReference>
<dbReference type="InterPro" id="IPR036249">
    <property type="entry name" value="Thioredoxin-like_sf"/>
</dbReference>
<dbReference type="CTD" id="38646"/>
<dbReference type="PRINTS" id="PR00421">
    <property type="entry name" value="THIOREDOXIN"/>
</dbReference>
<dbReference type="FunFam" id="3.40.30.10:FF:000245">
    <property type="entry name" value="Thioredoxin"/>
    <property type="match status" value="1"/>
</dbReference>
<keyword evidence="5" id="KW-1185">Reference proteome</keyword>
<organism evidence="4 5">
    <name type="scientific">Cimex lectularius</name>
    <name type="common">Bed bug</name>
    <name type="synonym">Acanthia lectularia</name>
    <dbReference type="NCBI Taxonomy" id="79782"/>
    <lineage>
        <taxon>Eukaryota</taxon>
        <taxon>Metazoa</taxon>
        <taxon>Ecdysozoa</taxon>
        <taxon>Arthropoda</taxon>
        <taxon>Hexapoda</taxon>
        <taxon>Insecta</taxon>
        <taxon>Pterygota</taxon>
        <taxon>Neoptera</taxon>
        <taxon>Paraneoptera</taxon>
        <taxon>Hemiptera</taxon>
        <taxon>Heteroptera</taxon>
        <taxon>Panheteroptera</taxon>
        <taxon>Cimicomorpha</taxon>
        <taxon>Cimicidae</taxon>
        <taxon>Cimex</taxon>
    </lineage>
</organism>
<protein>
    <recommendedName>
        <fullName evidence="3">Thioredoxin domain-containing protein</fullName>
    </recommendedName>
</protein>
<dbReference type="GeneID" id="106664560"/>